<protein>
    <submittedName>
        <fullName evidence="1">Uncharacterized protein</fullName>
    </submittedName>
</protein>
<evidence type="ECO:0000313" key="1">
    <source>
        <dbReference type="EMBL" id="MBW86814.1"/>
    </source>
</evidence>
<dbReference type="AlphaFoldDB" id="A0A2P2IZY2"/>
<sequence>MYWLFPTREEENCRLQNYGWKPK</sequence>
<name>A0A2P2IZY2_RHIMU</name>
<dbReference type="EMBL" id="GGEC01006331">
    <property type="protein sequence ID" value="MBW86814.1"/>
    <property type="molecule type" value="Transcribed_RNA"/>
</dbReference>
<accession>A0A2P2IZY2</accession>
<reference evidence="1" key="1">
    <citation type="submission" date="2018-02" db="EMBL/GenBank/DDBJ databases">
        <title>Rhizophora mucronata_Transcriptome.</title>
        <authorList>
            <person name="Meera S.P."/>
            <person name="Sreeshan A."/>
            <person name="Augustine A."/>
        </authorList>
    </citation>
    <scope>NUCLEOTIDE SEQUENCE</scope>
    <source>
        <tissue evidence="1">Leaf</tissue>
    </source>
</reference>
<organism evidence="1">
    <name type="scientific">Rhizophora mucronata</name>
    <name type="common">Asiatic mangrove</name>
    <dbReference type="NCBI Taxonomy" id="61149"/>
    <lineage>
        <taxon>Eukaryota</taxon>
        <taxon>Viridiplantae</taxon>
        <taxon>Streptophyta</taxon>
        <taxon>Embryophyta</taxon>
        <taxon>Tracheophyta</taxon>
        <taxon>Spermatophyta</taxon>
        <taxon>Magnoliopsida</taxon>
        <taxon>eudicotyledons</taxon>
        <taxon>Gunneridae</taxon>
        <taxon>Pentapetalae</taxon>
        <taxon>rosids</taxon>
        <taxon>fabids</taxon>
        <taxon>Malpighiales</taxon>
        <taxon>Rhizophoraceae</taxon>
        <taxon>Rhizophora</taxon>
    </lineage>
</organism>
<proteinExistence type="predicted"/>